<dbReference type="EMBL" id="CH474041">
    <property type="protein sequence ID" value="EDL84163.1"/>
    <property type="molecule type" value="Genomic_DNA"/>
</dbReference>
<name>A6KER2_RAT</name>
<feature type="region of interest" description="Disordered" evidence="2">
    <location>
        <begin position="124"/>
        <end position="153"/>
    </location>
</feature>
<organism evidence="3 4">
    <name type="scientific">Rattus norvegicus</name>
    <name type="common">Rat</name>
    <dbReference type="NCBI Taxonomy" id="10116"/>
    <lineage>
        <taxon>Eukaryota</taxon>
        <taxon>Metazoa</taxon>
        <taxon>Chordata</taxon>
        <taxon>Craniata</taxon>
        <taxon>Vertebrata</taxon>
        <taxon>Euteleostomi</taxon>
        <taxon>Mammalia</taxon>
        <taxon>Eutheria</taxon>
        <taxon>Euarchontoglires</taxon>
        <taxon>Glires</taxon>
        <taxon>Rodentia</taxon>
        <taxon>Myomorpha</taxon>
        <taxon>Muroidea</taxon>
        <taxon>Muridae</taxon>
        <taxon>Murinae</taxon>
        <taxon>Rattus</taxon>
    </lineage>
</organism>
<evidence type="ECO:0000256" key="1">
    <source>
        <dbReference type="SAM" id="Coils"/>
    </source>
</evidence>
<gene>
    <name evidence="3" type="ORF">rCG_56699</name>
</gene>
<dbReference type="PANTHER" id="PTHR23171:SF5">
    <property type="entry name" value="DNA-DIRECTED RNA POLYMERASE II SUBUNIT GRINL1A"/>
    <property type="match status" value="1"/>
</dbReference>
<evidence type="ECO:0000313" key="4">
    <source>
        <dbReference type="Proteomes" id="UP000234681"/>
    </source>
</evidence>
<keyword evidence="1" id="KW-0175">Coiled coil</keyword>
<proteinExistence type="predicted"/>
<dbReference type="PANTHER" id="PTHR23171">
    <property type="entry name" value="GDOWN1"/>
    <property type="match status" value="1"/>
</dbReference>
<accession>A6KER2</accession>
<feature type="compositionally biased region" description="Basic and acidic residues" evidence="2">
    <location>
        <begin position="59"/>
        <end position="71"/>
    </location>
</feature>
<dbReference type="Proteomes" id="UP000234681">
    <property type="component" value="Chromosome 8"/>
</dbReference>
<feature type="compositionally biased region" description="Acidic residues" evidence="2">
    <location>
        <begin position="143"/>
        <end position="153"/>
    </location>
</feature>
<dbReference type="AlphaFoldDB" id="A6KER2"/>
<feature type="coiled-coil region" evidence="1">
    <location>
        <begin position="88"/>
        <end position="118"/>
    </location>
</feature>
<sequence length="153" mass="17553">MCSLPRGFEPPAPEDLGRQSSAELRERLRRQERLLRNELPTQQSDSSSHCHKGQSPASSEEHRRRARQHLDDVTAARLLPLHHLPAQLLSIEESLALQKEQKQNYEEMQAKLAAQKLAERLNIKMQSFNPEGESSGRYREVRDEDDAQSSDEC</sequence>
<feature type="compositionally biased region" description="Basic and acidic residues" evidence="2">
    <location>
        <begin position="23"/>
        <end position="36"/>
    </location>
</feature>
<evidence type="ECO:0000256" key="2">
    <source>
        <dbReference type="SAM" id="MobiDB-lite"/>
    </source>
</evidence>
<feature type="region of interest" description="Disordered" evidence="2">
    <location>
        <begin position="1"/>
        <end position="71"/>
    </location>
</feature>
<dbReference type="InterPro" id="IPR051375">
    <property type="entry name" value="Tuftelin_GRINL1A/MYZAP/CCD68"/>
</dbReference>
<protein>
    <submittedName>
        <fullName evidence="3">RCG56699, isoform CRA_b</fullName>
    </submittedName>
</protein>
<reference evidence="4" key="1">
    <citation type="submission" date="2005-09" db="EMBL/GenBank/DDBJ databases">
        <authorList>
            <person name="Mural R.J."/>
            <person name="Li P.W."/>
            <person name="Adams M.D."/>
            <person name="Amanatides P.G."/>
            <person name="Baden-Tillson H."/>
            <person name="Barnstead M."/>
            <person name="Chin S.H."/>
            <person name="Dew I."/>
            <person name="Evans C.A."/>
            <person name="Ferriera S."/>
            <person name="Flanigan M."/>
            <person name="Fosler C."/>
            <person name="Glodek A."/>
            <person name="Gu Z."/>
            <person name="Holt R.A."/>
            <person name="Jennings D."/>
            <person name="Kraft C.L."/>
            <person name="Lu F."/>
            <person name="Nguyen T."/>
            <person name="Nusskern D.R."/>
            <person name="Pfannkoch C.M."/>
            <person name="Sitter C."/>
            <person name="Sutton G.G."/>
            <person name="Venter J.C."/>
            <person name="Wang Z."/>
            <person name="Woodage T."/>
            <person name="Zheng X.H."/>
            <person name="Zhong F."/>
        </authorList>
    </citation>
    <scope>NUCLEOTIDE SEQUENCE [LARGE SCALE GENOMIC DNA]</scope>
    <source>
        <strain>BN</strain>
        <strain evidence="4">Sprague-Dawley</strain>
    </source>
</reference>
<evidence type="ECO:0000313" key="3">
    <source>
        <dbReference type="EMBL" id="EDL84163.1"/>
    </source>
</evidence>